<dbReference type="Pfam" id="PF14296">
    <property type="entry name" value="O-ag_pol_Wzy"/>
    <property type="match status" value="1"/>
</dbReference>
<reference evidence="2 3" key="1">
    <citation type="submission" date="2021-02" db="EMBL/GenBank/DDBJ databases">
        <title>FDA dAtabase for Regulatory Grade micrObial Sequences (FDA-ARGOS): Supporting development and validation of Infectious Disease Dx tests.</title>
        <authorList>
            <person name="Sproer C."/>
            <person name="Gronow S."/>
            <person name="Severitt S."/>
            <person name="Schroder I."/>
            <person name="Tallon L."/>
            <person name="Sadzewicz L."/>
            <person name="Zhao X."/>
            <person name="Boylan J."/>
            <person name="Ott S."/>
            <person name="Bowen H."/>
            <person name="Vavikolanu K."/>
            <person name="Mehta A."/>
            <person name="Aluvathingal J."/>
            <person name="Nadendla S."/>
            <person name="Lowell S."/>
            <person name="Myers T."/>
            <person name="Yan Y."/>
            <person name="Sichtig H."/>
        </authorList>
    </citation>
    <scope>NUCLEOTIDE SEQUENCE [LARGE SCALE GENOMIC DNA]</scope>
    <source>
        <strain evidence="2 3">FDAARGOS_1207</strain>
    </source>
</reference>
<keyword evidence="1" id="KW-0472">Membrane</keyword>
<evidence type="ECO:0000313" key="2">
    <source>
        <dbReference type="EMBL" id="QRO85657.1"/>
    </source>
</evidence>
<gene>
    <name evidence="2" type="primary">wzy</name>
    <name evidence="2" type="ORF">I6J37_02845</name>
</gene>
<feature type="transmembrane region" description="Helical" evidence="1">
    <location>
        <begin position="21"/>
        <end position="44"/>
    </location>
</feature>
<feature type="transmembrane region" description="Helical" evidence="1">
    <location>
        <begin position="400"/>
        <end position="417"/>
    </location>
</feature>
<accession>A0ABX7HGB4</accession>
<feature type="transmembrane region" description="Helical" evidence="1">
    <location>
        <begin position="188"/>
        <end position="205"/>
    </location>
</feature>
<keyword evidence="1" id="KW-0812">Transmembrane</keyword>
<protein>
    <submittedName>
        <fullName evidence="2">O-antigen polysaccharide polymerase Wzy</fullName>
    </submittedName>
</protein>
<feature type="transmembrane region" description="Helical" evidence="1">
    <location>
        <begin position="101"/>
        <end position="122"/>
    </location>
</feature>
<keyword evidence="1" id="KW-1133">Transmembrane helix</keyword>
<feature type="transmembrane region" description="Helical" evidence="1">
    <location>
        <begin position="369"/>
        <end position="388"/>
    </location>
</feature>
<feature type="transmembrane region" description="Helical" evidence="1">
    <location>
        <begin position="212"/>
        <end position="233"/>
    </location>
</feature>
<dbReference type="RefSeq" id="WP_204107858.1">
    <property type="nucleotide sequence ID" value="NZ_CBCPHH010000007.1"/>
</dbReference>
<feature type="transmembrane region" description="Helical" evidence="1">
    <location>
        <begin position="64"/>
        <end position="81"/>
    </location>
</feature>
<name>A0ABX7HGB4_9STAP</name>
<dbReference type="InterPro" id="IPR029468">
    <property type="entry name" value="O-ag_pol_Wzy"/>
</dbReference>
<evidence type="ECO:0000256" key="1">
    <source>
        <dbReference type="SAM" id="Phobius"/>
    </source>
</evidence>
<feature type="transmembrane region" description="Helical" evidence="1">
    <location>
        <begin position="332"/>
        <end position="357"/>
    </location>
</feature>
<dbReference type="EMBL" id="CP069486">
    <property type="protein sequence ID" value="QRO85657.1"/>
    <property type="molecule type" value="Genomic_DNA"/>
</dbReference>
<sequence length="419" mass="47784">MTILIFLILSFSYVYFLYKHNFRFISLFWTLMFSISLLLPVLIGKYFNYGYIINDAIYNKLDKIYLLCLIVFIISNIPFQLKKIRFKDGNIKLIKYNNIKVSNNIYSVLSLILIIMLGVEVITTGTVSTLELNSWVKMLQGSILLGLLYTSYLRFLFADNKKTKVISLLIIIISLLIVLTFIFGRRILIYPTIAAIVLYIYRTGYKPSILKVSILSIFSIFIGLPLLMSIRTLGIKDGVSNFIEIIKGDYNQYLNYLAIGTDVTYSYSLAAIILSEDVKITFLTLFKPLFIFIPRSIWPNKPEALSEALVHKVNLPFEKGMSIPPGLVGESYVYFGIIGVILVGIIFGVICGIADNYSQHLIKQKNGRNSINLIMVIIVMIQIIMGSIRGDTATNIQESLYLFLPLLLILNFSRYKFKI</sequence>
<organism evidence="2 3">
    <name type="scientific">Mammaliicoccus vitulinus</name>
    <dbReference type="NCBI Taxonomy" id="71237"/>
    <lineage>
        <taxon>Bacteria</taxon>
        <taxon>Bacillati</taxon>
        <taxon>Bacillota</taxon>
        <taxon>Bacilli</taxon>
        <taxon>Bacillales</taxon>
        <taxon>Staphylococcaceae</taxon>
        <taxon>Mammaliicoccus</taxon>
    </lineage>
</organism>
<evidence type="ECO:0000313" key="3">
    <source>
        <dbReference type="Proteomes" id="UP000627155"/>
    </source>
</evidence>
<proteinExistence type="predicted"/>
<feature type="transmembrane region" description="Helical" evidence="1">
    <location>
        <begin position="165"/>
        <end position="182"/>
    </location>
</feature>
<feature type="transmembrane region" description="Helical" evidence="1">
    <location>
        <begin position="134"/>
        <end position="153"/>
    </location>
</feature>
<dbReference type="Proteomes" id="UP000627155">
    <property type="component" value="Chromosome"/>
</dbReference>
<dbReference type="NCBIfam" id="TIGR04370">
    <property type="entry name" value="glyco_rpt_poly"/>
    <property type="match status" value="1"/>
</dbReference>
<keyword evidence="3" id="KW-1185">Reference proteome</keyword>